<dbReference type="Pfam" id="PF07707">
    <property type="entry name" value="BACK"/>
    <property type="match status" value="1"/>
</dbReference>
<comment type="caution">
    <text evidence="3">The sequence shown here is derived from an EMBL/GenBank/DDBJ whole genome shotgun (WGS) entry which is preliminary data.</text>
</comment>
<dbReference type="InterPro" id="IPR052407">
    <property type="entry name" value="BTB_POZ_domain_cont_9"/>
</dbReference>
<keyword evidence="4" id="KW-1185">Reference proteome</keyword>
<dbReference type="Pfam" id="PF00754">
    <property type="entry name" value="F5_F8_type_C"/>
    <property type="match status" value="1"/>
</dbReference>
<dbReference type="InterPro" id="IPR011705">
    <property type="entry name" value="BACK"/>
</dbReference>
<dbReference type="Gene3D" id="2.60.120.260">
    <property type="entry name" value="Galactose-binding domain-like"/>
    <property type="match status" value="1"/>
</dbReference>
<dbReference type="FunFam" id="2.60.120.260:FF:000038">
    <property type="entry name" value="BTB/POZ domain-containing protein 9"/>
    <property type="match status" value="1"/>
</dbReference>
<dbReference type="InterPro" id="IPR000421">
    <property type="entry name" value="FA58C"/>
</dbReference>
<dbReference type="GO" id="GO:0048512">
    <property type="term" value="P:circadian behavior"/>
    <property type="evidence" value="ECO:0007669"/>
    <property type="project" value="TreeGrafter"/>
</dbReference>
<organism evidence="3 4">
    <name type="scientific">Ridgeia piscesae</name>
    <name type="common">Tubeworm</name>
    <dbReference type="NCBI Taxonomy" id="27915"/>
    <lineage>
        <taxon>Eukaryota</taxon>
        <taxon>Metazoa</taxon>
        <taxon>Spiralia</taxon>
        <taxon>Lophotrochozoa</taxon>
        <taxon>Annelida</taxon>
        <taxon>Polychaeta</taxon>
        <taxon>Sedentaria</taxon>
        <taxon>Canalipalpata</taxon>
        <taxon>Sabellida</taxon>
        <taxon>Siboglinidae</taxon>
        <taxon>Ridgeia</taxon>
    </lineage>
</organism>
<evidence type="ECO:0000259" key="2">
    <source>
        <dbReference type="PROSITE" id="PS50097"/>
    </source>
</evidence>
<dbReference type="Gene3D" id="1.25.40.420">
    <property type="match status" value="1"/>
</dbReference>
<dbReference type="Proteomes" id="UP001209878">
    <property type="component" value="Unassembled WGS sequence"/>
</dbReference>
<dbReference type="FunFam" id="3.30.710.10:FF:000042">
    <property type="entry name" value="BTB/POZ domain-containing protein 9"/>
    <property type="match status" value="1"/>
</dbReference>
<dbReference type="SUPFAM" id="SSF54695">
    <property type="entry name" value="POZ domain"/>
    <property type="match status" value="1"/>
</dbReference>
<evidence type="ECO:0000313" key="4">
    <source>
        <dbReference type="Proteomes" id="UP001209878"/>
    </source>
</evidence>
<dbReference type="InterPro" id="IPR011333">
    <property type="entry name" value="SKP1/BTB/POZ_sf"/>
</dbReference>
<feature type="domain" description="BTB" evidence="2">
    <location>
        <begin position="36"/>
        <end position="105"/>
    </location>
</feature>
<dbReference type="PROSITE" id="PS50097">
    <property type="entry name" value="BTB"/>
    <property type="match status" value="1"/>
</dbReference>
<dbReference type="SMART" id="SM00875">
    <property type="entry name" value="BACK"/>
    <property type="match status" value="1"/>
</dbReference>
<dbReference type="SMART" id="SM00225">
    <property type="entry name" value="BTB"/>
    <property type="match status" value="1"/>
</dbReference>
<proteinExistence type="predicted"/>
<dbReference type="InterPro" id="IPR008979">
    <property type="entry name" value="Galactose-bd-like_sf"/>
</dbReference>
<evidence type="ECO:0000313" key="3">
    <source>
        <dbReference type="EMBL" id="KAK2163506.1"/>
    </source>
</evidence>
<dbReference type="SUPFAM" id="SSF49785">
    <property type="entry name" value="Galactose-binding domain-like"/>
    <property type="match status" value="1"/>
</dbReference>
<dbReference type="PANTHER" id="PTHR46306:SF1">
    <property type="entry name" value="BTB_POZ DOMAIN-CONTAINING PROTEIN 9"/>
    <property type="match status" value="1"/>
</dbReference>
<evidence type="ECO:0000256" key="1">
    <source>
        <dbReference type="ARBA" id="ARBA00020216"/>
    </source>
</evidence>
<reference evidence="3" key="1">
    <citation type="journal article" date="2023" name="Mol. Biol. Evol.">
        <title>Third-Generation Sequencing Reveals the Adaptive Role of the Epigenome in Three Deep-Sea Polychaetes.</title>
        <authorList>
            <person name="Perez M."/>
            <person name="Aroh O."/>
            <person name="Sun Y."/>
            <person name="Lan Y."/>
            <person name="Juniper S.K."/>
            <person name="Young C.R."/>
            <person name="Angers B."/>
            <person name="Qian P.Y."/>
        </authorList>
    </citation>
    <scope>NUCLEOTIDE SEQUENCE</scope>
    <source>
        <strain evidence="3">R07B-5</strain>
    </source>
</reference>
<accession>A0AAD9K2V0</accession>
<dbReference type="Pfam" id="PF00651">
    <property type="entry name" value="BTB"/>
    <property type="match status" value="1"/>
</dbReference>
<dbReference type="GO" id="GO:0005737">
    <property type="term" value="C:cytoplasm"/>
    <property type="evidence" value="ECO:0007669"/>
    <property type="project" value="TreeGrafter"/>
</dbReference>
<name>A0AAD9K2V0_RIDPI</name>
<dbReference type="EMBL" id="JAODUO010001457">
    <property type="protein sequence ID" value="KAK2163506.1"/>
    <property type="molecule type" value="Genomic_DNA"/>
</dbReference>
<dbReference type="GO" id="GO:0008344">
    <property type="term" value="P:adult locomotory behavior"/>
    <property type="evidence" value="ECO:0007669"/>
    <property type="project" value="TreeGrafter"/>
</dbReference>
<dbReference type="AlphaFoldDB" id="A0AAD9K2V0"/>
<dbReference type="CDD" id="cd14822">
    <property type="entry name" value="BACK_BTBD9"/>
    <property type="match status" value="1"/>
</dbReference>
<protein>
    <recommendedName>
        <fullName evidence="1">BTB/POZ domain-containing protein 9</fullName>
    </recommendedName>
</protein>
<gene>
    <name evidence="3" type="ORF">NP493_1458g00030</name>
</gene>
<dbReference type="InterPro" id="IPR034091">
    <property type="entry name" value="BTBD9_BACK-like_dom"/>
</dbReference>
<dbReference type="Gene3D" id="3.30.710.10">
    <property type="entry name" value="Potassium Channel Kv1.1, Chain A"/>
    <property type="match status" value="1"/>
</dbReference>
<dbReference type="GO" id="GO:0050804">
    <property type="term" value="P:modulation of chemical synaptic transmission"/>
    <property type="evidence" value="ECO:0007669"/>
    <property type="project" value="TreeGrafter"/>
</dbReference>
<sequence>MCDHHQLRSQLPSGEIAHVGSLSENIGALLLNDEYSDVALLVAGQRFPAHKVILAARSEYFRALLFGGLKESRPECSEVELKDTNAFAFEVLLRYIYTGRIRLLDLKEDLLLDVLGLSHQYGFVELQSSISGFLKDNLKVLNVCLIYDIASLYALTSLAQACCEFMICNATDVLHSDAFLSLSPSALKDIISWDAFCAAEIEIFRAVQSWVAHNPESDASEILPCIRLPLMSLDELLNVVRPSSLLAPDSILDAIKTKTESRDMELSYRGFLSPEENVATLRHGATVIRGEMKASLLDGDSQNYDLDRGFTRHPIDDNHGQGIVIKLGKPCIINTVRMLLWDRDMRWYSYYIEVSMDDKDWVKVVNHSNYPCRSWQKLHFTSRVVRYVRIVGTHNTVNRVFHLVTFECMFSNEQFTLEDGILVPKENVATISASACVIEGVSRSRNALINGDTKNYDWDSGYTCHQLGSGAIVVQLAQPYIISSMRWVSTY</sequence>
<dbReference type="CDD" id="cd18287">
    <property type="entry name" value="BTB_POZ_BTBD9"/>
    <property type="match status" value="1"/>
</dbReference>
<dbReference type="FunFam" id="1.25.40.420:FF:000005">
    <property type="entry name" value="BTB/POZ domain-containing protein 9"/>
    <property type="match status" value="1"/>
</dbReference>
<dbReference type="InterPro" id="IPR000210">
    <property type="entry name" value="BTB/POZ_dom"/>
</dbReference>
<dbReference type="PANTHER" id="PTHR46306">
    <property type="entry name" value="BTB/POZ DOMAIN-CONTAINING PROTEIN 9"/>
    <property type="match status" value="1"/>
</dbReference>